<keyword evidence="3" id="KW-1185">Reference proteome</keyword>
<dbReference type="GO" id="GO:0044384">
    <property type="term" value="C:host outer membrane"/>
    <property type="evidence" value="ECO:0007669"/>
    <property type="project" value="InterPro"/>
</dbReference>
<reference evidence="2 3" key="1">
    <citation type="journal article" date="2013" name="Genome Biol. Evol.">
        <title>Genomes of Stigonematalean cyanobacteria (subsection V) and the evolution of oxygenic photosynthesis from prokaryotes to plastids.</title>
        <authorList>
            <person name="Dagan T."/>
            <person name="Roettger M."/>
            <person name="Stucken K."/>
            <person name="Landan G."/>
            <person name="Koch R."/>
            <person name="Major P."/>
            <person name="Gould S.B."/>
            <person name="Goremykin V.V."/>
            <person name="Rippka R."/>
            <person name="Tandeau de Marsac N."/>
            <person name="Gugger M."/>
            <person name="Lockhart P.J."/>
            <person name="Allen J.F."/>
            <person name="Brune I."/>
            <person name="Maus I."/>
            <person name="Puhler A."/>
            <person name="Martin W.F."/>
        </authorList>
    </citation>
    <scope>NUCLEOTIDE SEQUENCE [LARGE SCALE GENOMIC DNA]</scope>
    <source>
        <strain evidence="2 3">PCC 7110</strain>
    </source>
</reference>
<evidence type="ECO:0000313" key="2">
    <source>
        <dbReference type="EMBL" id="KYC35459.1"/>
    </source>
</evidence>
<dbReference type="STRING" id="128403.WA1_06435"/>
<keyword evidence="1" id="KW-0732">Signal</keyword>
<name>A0A139WSQ8_9CYAN</name>
<dbReference type="InterPro" id="IPR000758">
    <property type="entry name" value="Enterovir_OMP"/>
</dbReference>
<dbReference type="Proteomes" id="UP000076925">
    <property type="component" value="Unassembled WGS sequence"/>
</dbReference>
<dbReference type="OrthoDB" id="517307at2"/>
<dbReference type="RefSeq" id="WP_017749596.1">
    <property type="nucleotide sequence ID" value="NZ_KQ976354.1"/>
</dbReference>
<comment type="caution">
    <text evidence="2">The sequence shown here is derived from an EMBL/GenBank/DDBJ whole genome shotgun (WGS) entry which is preliminary data.</text>
</comment>
<feature type="chain" id="PRO_5007300414" description="Outer membrane protein beta-barrel domain-containing protein" evidence="1">
    <location>
        <begin position="31"/>
        <end position="163"/>
    </location>
</feature>
<proteinExistence type="predicted"/>
<protein>
    <recommendedName>
        <fullName evidence="4">Outer membrane protein beta-barrel domain-containing protein</fullName>
    </recommendedName>
</protein>
<organism evidence="2 3">
    <name type="scientific">Scytonema hofmannii PCC 7110</name>
    <dbReference type="NCBI Taxonomy" id="128403"/>
    <lineage>
        <taxon>Bacteria</taxon>
        <taxon>Bacillati</taxon>
        <taxon>Cyanobacteriota</taxon>
        <taxon>Cyanophyceae</taxon>
        <taxon>Nostocales</taxon>
        <taxon>Scytonemataceae</taxon>
        <taxon>Scytonema</taxon>
    </lineage>
</organism>
<dbReference type="PROSITE" id="PS00695">
    <property type="entry name" value="ENT_VIR_OMP_2"/>
    <property type="match status" value="1"/>
</dbReference>
<accession>A0A139WSQ8</accession>
<sequence>MKALKSLGTIFAASAIACIPILFSTQSASAATGMDGSYIGVGINGDGSGVLPAVTGRIDFKNLPISIRATVTGACESDVCATLALPTVTYDFGVAKDVNIYAGVGGSALTVNDSVSSVSFGTGAVLQGGAEGAVSKDVVLYADATYFINGGGTLWKAGVGYRF</sequence>
<dbReference type="InterPro" id="IPR011250">
    <property type="entry name" value="OMP/PagP_B-barrel"/>
</dbReference>
<dbReference type="SUPFAM" id="SSF56925">
    <property type="entry name" value="OMPA-like"/>
    <property type="match status" value="1"/>
</dbReference>
<evidence type="ECO:0000313" key="3">
    <source>
        <dbReference type="Proteomes" id="UP000076925"/>
    </source>
</evidence>
<feature type="signal peptide" evidence="1">
    <location>
        <begin position="1"/>
        <end position="30"/>
    </location>
</feature>
<evidence type="ECO:0008006" key="4">
    <source>
        <dbReference type="Google" id="ProtNLM"/>
    </source>
</evidence>
<gene>
    <name evidence="2" type="ORF">WA1_06435</name>
</gene>
<dbReference type="AlphaFoldDB" id="A0A139WSQ8"/>
<dbReference type="PROSITE" id="PS51257">
    <property type="entry name" value="PROKAR_LIPOPROTEIN"/>
    <property type="match status" value="1"/>
</dbReference>
<evidence type="ECO:0000256" key="1">
    <source>
        <dbReference type="SAM" id="SignalP"/>
    </source>
</evidence>
<dbReference type="EMBL" id="ANNX02000051">
    <property type="protein sequence ID" value="KYC35459.1"/>
    <property type="molecule type" value="Genomic_DNA"/>
</dbReference>